<organism evidence="3 4">
    <name type="scientific">Ameca splendens</name>
    <dbReference type="NCBI Taxonomy" id="208324"/>
    <lineage>
        <taxon>Eukaryota</taxon>
        <taxon>Metazoa</taxon>
        <taxon>Chordata</taxon>
        <taxon>Craniata</taxon>
        <taxon>Vertebrata</taxon>
        <taxon>Euteleostomi</taxon>
        <taxon>Actinopterygii</taxon>
        <taxon>Neopterygii</taxon>
        <taxon>Teleostei</taxon>
        <taxon>Neoteleostei</taxon>
        <taxon>Acanthomorphata</taxon>
        <taxon>Ovalentaria</taxon>
        <taxon>Atherinomorphae</taxon>
        <taxon>Cyprinodontiformes</taxon>
        <taxon>Goodeidae</taxon>
        <taxon>Ameca</taxon>
    </lineage>
</organism>
<evidence type="ECO:0008006" key="5">
    <source>
        <dbReference type="Google" id="ProtNLM"/>
    </source>
</evidence>
<name>A0ABV0Y9W9_9TELE</name>
<evidence type="ECO:0000256" key="1">
    <source>
        <dbReference type="SAM" id="MobiDB-lite"/>
    </source>
</evidence>
<feature type="region of interest" description="Disordered" evidence="1">
    <location>
        <begin position="95"/>
        <end position="115"/>
    </location>
</feature>
<keyword evidence="2" id="KW-0732">Signal</keyword>
<evidence type="ECO:0000256" key="2">
    <source>
        <dbReference type="SAM" id="SignalP"/>
    </source>
</evidence>
<feature type="chain" id="PRO_5047261346" description="Secreted protein" evidence="2">
    <location>
        <begin position="16"/>
        <end position="115"/>
    </location>
</feature>
<comment type="caution">
    <text evidence="3">The sequence shown here is derived from an EMBL/GenBank/DDBJ whole genome shotgun (WGS) entry which is preliminary data.</text>
</comment>
<reference evidence="3 4" key="1">
    <citation type="submission" date="2021-06" db="EMBL/GenBank/DDBJ databases">
        <authorList>
            <person name="Palmer J.M."/>
        </authorList>
    </citation>
    <scope>NUCLEOTIDE SEQUENCE [LARGE SCALE GENOMIC DNA]</scope>
    <source>
        <strain evidence="3 4">AS_MEX2019</strain>
        <tissue evidence="3">Muscle</tissue>
    </source>
</reference>
<dbReference type="EMBL" id="JAHRIP010028415">
    <property type="protein sequence ID" value="MEQ2290593.1"/>
    <property type="molecule type" value="Genomic_DNA"/>
</dbReference>
<evidence type="ECO:0000313" key="4">
    <source>
        <dbReference type="Proteomes" id="UP001469553"/>
    </source>
</evidence>
<proteinExistence type="predicted"/>
<feature type="signal peptide" evidence="2">
    <location>
        <begin position="1"/>
        <end position="15"/>
    </location>
</feature>
<evidence type="ECO:0000313" key="3">
    <source>
        <dbReference type="EMBL" id="MEQ2290593.1"/>
    </source>
</evidence>
<dbReference type="Proteomes" id="UP001469553">
    <property type="component" value="Unassembled WGS sequence"/>
</dbReference>
<protein>
    <recommendedName>
        <fullName evidence="5">Secreted protein</fullName>
    </recommendedName>
</protein>
<accession>A0ABV0Y9W9</accession>
<keyword evidence="4" id="KW-1185">Reference proteome</keyword>
<gene>
    <name evidence="3" type="ORF">AMECASPLE_004655</name>
</gene>
<sequence length="115" mass="13094">MFLAVLLFPWSFSLGACFYFEGNHPKIRSGSGRLDSERNSVPEKKKVCLEEGEKMKRVEAKEVESRGWWRVDRGVDGWSSYDYFTILLYSSLHPVKPPSSPPSEALERIPTPSPS</sequence>